<dbReference type="Pfam" id="PF08241">
    <property type="entry name" value="Methyltransf_11"/>
    <property type="match status" value="1"/>
</dbReference>
<sequence length="232" mass="25834">MTATDYDAFALSYSADNDVNLLNNYYERPAMLELAGDVDGHRILDVGCGSGPLSAELSGRGALMTGIDSSARMIELARKRLGDDADLHVLDISGKLPFPDGRFDDAVASLVLHYLEDWEGPLRELHRVLRPGGRLILSVNHPAAYKLANPGADYFATTQWSTQHIFQQQEAVLRTWHRPLHAMVEAFTEAGFRITRIDEPPVAAHTPRELLPPHLNGRTRFIGFLFFVLSTR</sequence>
<feature type="domain" description="Methyltransferase type 11" evidence="4">
    <location>
        <begin position="44"/>
        <end position="137"/>
    </location>
</feature>
<dbReference type="GO" id="GO:0008757">
    <property type="term" value="F:S-adenosylmethionine-dependent methyltransferase activity"/>
    <property type="evidence" value="ECO:0007669"/>
    <property type="project" value="InterPro"/>
</dbReference>
<keyword evidence="3" id="KW-0949">S-adenosyl-L-methionine</keyword>
<protein>
    <submittedName>
        <fullName evidence="5">SAM-dependent methyltransferase</fullName>
    </submittedName>
</protein>
<evidence type="ECO:0000256" key="3">
    <source>
        <dbReference type="ARBA" id="ARBA00022691"/>
    </source>
</evidence>
<organism evidence="5 6">
    <name type="scientific">Nocardiopsis algeriensis</name>
    <dbReference type="NCBI Taxonomy" id="1478215"/>
    <lineage>
        <taxon>Bacteria</taxon>
        <taxon>Bacillati</taxon>
        <taxon>Actinomycetota</taxon>
        <taxon>Actinomycetes</taxon>
        <taxon>Streptosporangiales</taxon>
        <taxon>Nocardiopsidaceae</taxon>
        <taxon>Nocardiopsis</taxon>
    </lineage>
</organism>
<dbReference type="RefSeq" id="WP_184290613.1">
    <property type="nucleotide sequence ID" value="NZ_JACHJO010000005.1"/>
</dbReference>
<dbReference type="PANTHER" id="PTHR43464">
    <property type="entry name" value="METHYLTRANSFERASE"/>
    <property type="match status" value="1"/>
</dbReference>
<proteinExistence type="predicted"/>
<evidence type="ECO:0000259" key="4">
    <source>
        <dbReference type="Pfam" id="PF08241"/>
    </source>
</evidence>
<keyword evidence="1 5" id="KW-0489">Methyltransferase</keyword>
<comment type="caution">
    <text evidence="5">The sequence shown here is derived from an EMBL/GenBank/DDBJ whole genome shotgun (WGS) entry which is preliminary data.</text>
</comment>
<evidence type="ECO:0000313" key="5">
    <source>
        <dbReference type="EMBL" id="MBB6119997.1"/>
    </source>
</evidence>
<gene>
    <name evidence="5" type="ORF">FHS13_001948</name>
</gene>
<dbReference type="InterPro" id="IPR013216">
    <property type="entry name" value="Methyltransf_11"/>
</dbReference>
<dbReference type="AlphaFoldDB" id="A0A841IMN7"/>
<dbReference type="PANTHER" id="PTHR43464:SF19">
    <property type="entry name" value="UBIQUINONE BIOSYNTHESIS O-METHYLTRANSFERASE, MITOCHONDRIAL"/>
    <property type="match status" value="1"/>
</dbReference>
<evidence type="ECO:0000256" key="2">
    <source>
        <dbReference type="ARBA" id="ARBA00022679"/>
    </source>
</evidence>
<dbReference type="Gene3D" id="3.40.50.150">
    <property type="entry name" value="Vaccinia Virus protein VP39"/>
    <property type="match status" value="1"/>
</dbReference>
<keyword evidence="2 5" id="KW-0808">Transferase</keyword>
<name>A0A841IMN7_9ACTN</name>
<dbReference type="CDD" id="cd02440">
    <property type="entry name" value="AdoMet_MTases"/>
    <property type="match status" value="1"/>
</dbReference>
<evidence type="ECO:0000256" key="1">
    <source>
        <dbReference type="ARBA" id="ARBA00022603"/>
    </source>
</evidence>
<reference evidence="5 6" key="1">
    <citation type="submission" date="2020-08" db="EMBL/GenBank/DDBJ databases">
        <title>Genomic Encyclopedia of Type Strains, Phase III (KMG-III): the genomes of soil and plant-associated and newly described type strains.</title>
        <authorList>
            <person name="Whitman W."/>
        </authorList>
    </citation>
    <scope>NUCLEOTIDE SEQUENCE [LARGE SCALE GENOMIC DNA]</scope>
    <source>
        <strain evidence="5 6">CECT 8712</strain>
    </source>
</reference>
<evidence type="ECO:0000313" key="6">
    <source>
        <dbReference type="Proteomes" id="UP000536604"/>
    </source>
</evidence>
<dbReference type="GO" id="GO:0032259">
    <property type="term" value="P:methylation"/>
    <property type="evidence" value="ECO:0007669"/>
    <property type="project" value="UniProtKB-KW"/>
</dbReference>
<dbReference type="InterPro" id="IPR029063">
    <property type="entry name" value="SAM-dependent_MTases_sf"/>
</dbReference>
<accession>A0A841IMN7</accession>
<dbReference type="EMBL" id="JACHJO010000005">
    <property type="protein sequence ID" value="MBB6119997.1"/>
    <property type="molecule type" value="Genomic_DNA"/>
</dbReference>
<dbReference type="Proteomes" id="UP000536604">
    <property type="component" value="Unassembled WGS sequence"/>
</dbReference>
<dbReference type="SUPFAM" id="SSF53335">
    <property type="entry name" value="S-adenosyl-L-methionine-dependent methyltransferases"/>
    <property type="match status" value="1"/>
</dbReference>
<keyword evidence="6" id="KW-1185">Reference proteome</keyword>